<keyword evidence="2" id="KW-1185">Reference proteome</keyword>
<dbReference type="RefSeq" id="XP_041232191.1">
    <property type="nucleotide sequence ID" value="XM_041371950.1"/>
</dbReference>
<sequence>MHSISDLTTFCRKTTGDVPPKLVVCIHSLYSFTVHHLFVGRVYHSRRIEDVSLRALLVALYRLFLIKASYIRVGA</sequence>
<organism evidence="1 2">
    <name type="scientific">Suillus fuscotomentosus</name>
    <dbReference type="NCBI Taxonomy" id="1912939"/>
    <lineage>
        <taxon>Eukaryota</taxon>
        <taxon>Fungi</taxon>
        <taxon>Dikarya</taxon>
        <taxon>Basidiomycota</taxon>
        <taxon>Agaricomycotina</taxon>
        <taxon>Agaricomycetes</taxon>
        <taxon>Agaricomycetidae</taxon>
        <taxon>Boletales</taxon>
        <taxon>Suillineae</taxon>
        <taxon>Suillaceae</taxon>
        <taxon>Suillus</taxon>
    </lineage>
</organism>
<dbReference type="EMBL" id="JABBWK010000004">
    <property type="protein sequence ID" value="KAG1906616.1"/>
    <property type="molecule type" value="Genomic_DNA"/>
</dbReference>
<dbReference type="AlphaFoldDB" id="A0AAD4EIC2"/>
<dbReference type="Proteomes" id="UP001195769">
    <property type="component" value="Unassembled WGS sequence"/>
</dbReference>
<reference evidence="1" key="1">
    <citation type="journal article" date="2020" name="New Phytol.">
        <title>Comparative genomics reveals dynamic genome evolution in host specialist ectomycorrhizal fungi.</title>
        <authorList>
            <person name="Lofgren L.A."/>
            <person name="Nguyen N.H."/>
            <person name="Vilgalys R."/>
            <person name="Ruytinx J."/>
            <person name="Liao H.L."/>
            <person name="Branco S."/>
            <person name="Kuo A."/>
            <person name="LaButti K."/>
            <person name="Lipzen A."/>
            <person name="Andreopoulos W."/>
            <person name="Pangilinan J."/>
            <person name="Riley R."/>
            <person name="Hundley H."/>
            <person name="Na H."/>
            <person name="Barry K."/>
            <person name="Grigoriev I.V."/>
            <person name="Stajich J.E."/>
            <person name="Kennedy P.G."/>
        </authorList>
    </citation>
    <scope>NUCLEOTIDE SEQUENCE</scope>
    <source>
        <strain evidence="1">FC203</strain>
    </source>
</reference>
<proteinExistence type="predicted"/>
<name>A0AAD4EIC2_9AGAM</name>
<protein>
    <submittedName>
        <fullName evidence="1">Uncharacterized protein</fullName>
    </submittedName>
</protein>
<comment type="caution">
    <text evidence="1">The sequence shown here is derived from an EMBL/GenBank/DDBJ whole genome shotgun (WGS) entry which is preliminary data.</text>
</comment>
<accession>A0AAD4EIC2</accession>
<gene>
    <name evidence="1" type="ORF">F5891DRAFT_473419</name>
</gene>
<evidence type="ECO:0000313" key="1">
    <source>
        <dbReference type="EMBL" id="KAG1906616.1"/>
    </source>
</evidence>
<evidence type="ECO:0000313" key="2">
    <source>
        <dbReference type="Proteomes" id="UP001195769"/>
    </source>
</evidence>
<dbReference type="GeneID" id="64666248"/>